<keyword evidence="7" id="KW-0547">Nucleotide-binding</keyword>
<dbReference type="InterPro" id="IPR005467">
    <property type="entry name" value="His_kinase_dom"/>
</dbReference>
<evidence type="ECO:0000256" key="7">
    <source>
        <dbReference type="ARBA" id="ARBA00022741"/>
    </source>
</evidence>
<sequence>MLKLFLSLRLGDFVFGWPFLVVAFLIGLFLGFTVFGVWLLFHRNDSQVSLPADEHLPPANQESGTDGQSNTGDLKPSDFVDIMDDIELGTIVFSSEDIKLYCNKTALNMLGDGINECKNLNEFLSMFGTDNGLLTAYVLGKSLPTAVYSRAGRSFTICIHDMFSNSGGMRIVSLYDITQRENLDKQRTLFVSNVSHELKTPLNTIITYSESLLNWRLKEKTIEEVTGDIQRIYSDGIRMKKLVANLSLLNSLDNKAICPLMTEIDLAHLVKYCCETMQINAKAKDINLDLAVSGTIPLVFAERSSLERIIFNLIENAIKYTPNTGRVSVFLNSLGEEVFLKVIDTGIGIPKESLSLIFNRFYRVDNSGSSVLGGTGLGLSIAKELADLHNGRITVSSASNAGSEFTLYLPVAYKVMEEAIAKRKIGRFGVQLPIIFKLAQDFICEQMGVPNDPSSLAAISDKDAEEFLRQYKIESGGDGVSTAVAKVVPQTDSTIVSDSTRTEGEHNIDSTETRQIELSEIKPSNRGSKDEKCETPSNAETSTSYENESKDLPNSALGSGGKGADDTMVFGVTPVKNHKGDSVNSSGSGSAKVGKVAKVEKVAKISTVSADSTVDKEYRQSSEKSSFHVVVKSAKADKHKNDGEANADCHESEMNHDL</sequence>
<dbReference type="Gene3D" id="1.10.287.130">
    <property type="match status" value="1"/>
</dbReference>
<evidence type="ECO:0000256" key="8">
    <source>
        <dbReference type="ARBA" id="ARBA00022777"/>
    </source>
</evidence>
<dbReference type="InterPro" id="IPR036890">
    <property type="entry name" value="HATPase_C_sf"/>
</dbReference>
<dbReference type="InterPro" id="IPR036097">
    <property type="entry name" value="HisK_dim/P_sf"/>
</dbReference>
<comment type="catalytic activity">
    <reaction evidence="1">
        <text>ATP + protein L-histidine = ADP + protein N-phospho-L-histidine.</text>
        <dbReference type="EC" id="2.7.13.3"/>
    </reaction>
</comment>
<dbReference type="SMART" id="SM00387">
    <property type="entry name" value="HATPase_c"/>
    <property type="match status" value="1"/>
</dbReference>
<dbReference type="GO" id="GO:0000155">
    <property type="term" value="F:phosphorelay sensor kinase activity"/>
    <property type="evidence" value="ECO:0007669"/>
    <property type="project" value="InterPro"/>
</dbReference>
<dbReference type="GO" id="GO:0005524">
    <property type="term" value="F:ATP binding"/>
    <property type="evidence" value="ECO:0007669"/>
    <property type="project" value="UniProtKB-KW"/>
</dbReference>
<keyword evidence="10" id="KW-0902">Two-component regulatory system</keyword>
<dbReference type="SMART" id="SM00388">
    <property type="entry name" value="HisKA"/>
    <property type="match status" value="1"/>
</dbReference>
<dbReference type="GO" id="GO:0004721">
    <property type="term" value="F:phosphoprotein phosphatase activity"/>
    <property type="evidence" value="ECO:0007669"/>
    <property type="project" value="TreeGrafter"/>
</dbReference>
<evidence type="ECO:0000256" key="3">
    <source>
        <dbReference type="ARBA" id="ARBA00012438"/>
    </source>
</evidence>
<protein>
    <recommendedName>
        <fullName evidence="3">histidine kinase</fullName>
        <ecNumber evidence="3">2.7.13.3</ecNumber>
    </recommendedName>
</protein>
<dbReference type="Gene3D" id="3.30.565.10">
    <property type="entry name" value="Histidine kinase-like ATPase, C-terminal domain"/>
    <property type="match status" value="1"/>
</dbReference>
<keyword evidence="4" id="KW-1003">Cell membrane</keyword>
<dbReference type="PRINTS" id="PR00344">
    <property type="entry name" value="BCTRLSENSOR"/>
</dbReference>
<keyword evidence="5" id="KW-0597">Phosphoprotein</keyword>
<dbReference type="AlphaFoldDB" id="A0A2J8B5E7"/>
<dbReference type="Pfam" id="PF02518">
    <property type="entry name" value="HATPase_c"/>
    <property type="match status" value="1"/>
</dbReference>
<keyword evidence="6" id="KW-0808">Transferase</keyword>
<dbReference type="PROSITE" id="PS50109">
    <property type="entry name" value="HIS_KIN"/>
    <property type="match status" value="1"/>
</dbReference>
<evidence type="ECO:0000256" key="1">
    <source>
        <dbReference type="ARBA" id="ARBA00000085"/>
    </source>
</evidence>
<evidence type="ECO:0000256" key="13">
    <source>
        <dbReference type="SAM" id="Phobius"/>
    </source>
</evidence>
<dbReference type="CDD" id="cd00075">
    <property type="entry name" value="HATPase"/>
    <property type="match status" value="1"/>
</dbReference>
<evidence type="ECO:0000256" key="11">
    <source>
        <dbReference type="ARBA" id="ARBA00023136"/>
    </source>
</evidence>
<dbReference type="SUPFAM" id="SSF55874">
    <property type="entry name" value="ATPase domain of HSP90 chaperone/DNA topoisomerase II/histidine kinase"/>
    <property type="match status" value="1"/>
</dbReference>
<feature type="compositionally biased region" description="Low complexity" evidence="12">
    <location>
        <begin position="582"/>
        <end position="596"/>
    </location>
</feature>
<feature type="compositionally biased region" description="Polar residues" evidence="12">
    <location>
        <begin position="535"/>
        <end position="546"/>
    </location>
</feature>
<dbReference type="EC" id="2.7.13.3" evidence="3"/>
<reference evidence="16" key="1">
    <citation type="submission" date="2017-04" db="EMBL/GenBank/DDBJ databases">
        <authorList>
            <person name="Bumgarner R.E."/>
            <person name="Fredricks D.N."/>
            <person name="Srinivasan S."/>
        </authorList>
    </citation>
    <scope>NUCLEOTIDE SEQUENCE [LARGE SCALE GENOMIC DNA]</scope>
    <source>
        <strain evidence="16">KA00405</strain>
    </source>
</reference>
<dbReference type="Proteomes" id="UP000236394">
    <property type="component" value="Unassembled WGS sequence"/>
</dbReference>
<keyword evidence="13" id="KW-0812">Transmembrane</keyword>
<feature type="region of interest" description="Disordered" evidence="12">
    <location>
        <begin position="494"/>
        <end position="565"/>
    </location>
</feature>
<evidence type="ECO:0000256" key="9">
    <source>
        <dbReference type="ARBA" id="ARBA00022840"/>
    </source>
</evidence>
<evidence type="ECO:0000313" key="15">
    <source>
        <dbReference type="EMBL" id="PNH20007.1"/>
    </source>
</evidence>
<feature type="region of interest" description="Disordered" evidence="12">
    <location>
        <begin position="577"/>
        <end position="597"/>
    </location>
</feature>
<proteinExistence type="predicted"/>
<dbReference type="GO" id="GO:0016036">
    <property type="term" value="P:cellular response to phosphate starvation"/>
    <property type="evidence" value="ECO:0007669"/>
    <property type="project" value="TreeGrafter"/>
</dbReference>
<feature type="region of interest" description="Disordered" evidence="12">
    <location>
        <begin position="52"/>
        <end position="73"/>
    </location>
</feature>
<keyword evidence="9" id="KW-0067">ATP-binding</keyword>
<dbReference type="InterPro" id="IPR003594">
    <property type="entry name" value="HATPase_dom"/>
</dbReference>
<dbReference type="RefSeq" id="WP_102892404.1">
    <property type="nucleotide sequence ID" value="NZ_NBZD01000001.1"/>
</dbReference>
<comment type="subcellular location">
    <subcellularLocation>
        <location evidence="2">Cell membrane</location>
    </subcellularLocation>
</comment>
<name>A0A2J8B5E7_9FIRM</name>
<feature type="compositionally biased region" description="Polar residues" evidence="12">
    <location>
        <begin position="60"/>
        <end position="72"/>
    </location>
</feature>
<dbReference type="InterPro" id="IPR003661">
    <property type="entry name" value="HisK_dim/P_dom"/>
</dbReference>
<gene>
    <name evidence="15" type="ORF">B7R76_03840</name>
</gene>
<feature type="transmembrane region" description="Helical" evidence="13">
    <location>
        <begin position="15"/>
        <end position="41"/>
    </location>
</feature>
<dbReference type="GO" id="GO:0005886">
    <property type="term" value="C:plasma membrane"/>
    <property type="evidence" value="ECO:0007669"/>
    <property type="project" value="UniProtKB-SubCell"/>
</dbReference>
<dbReference type="EMBL" id="NBZD01000001">
    <property type="protein sequence ID" value="PNH20007.1"/>
    <property type="molecule type" value="Genomic_DNA"/>
</dbReference>
<feature type="domain" description="Histidine kinase" evidence="14">
    <location>
        <begin position="193"/>
        <end position="413"/>
    </location>
</feature>
<feature type="compositionally biased region" description="Basic and acidic residues" evidence="12">
    <location>
        <begin position="500"/>
        <end position="520"/>
    </location>
</feature>
<feature type="compositionally biased region" description="Basic and acidic residues" evidence="12">
    <location>
        <begin position="613"/>
        <end position="626"/>
    </location>
</feature>
<accession>A0A2J8B5E7</accession>
<dbReference type="Pfam" id="PF00512">
    <property type="entry name" value="HisKA"/>
    <property type="match status" value="1"/>
</dbReference>
<evidence type="ECO:0000256" key="4">
    <source>
        <dbReference type="ARBA" id="ARBA00022475"/>
    </source>
</evidence>
<evidence type="ECO:0000256" key="6">
    <source>
        <dbReference type="ARBA" id="ARBA00022679"/>
    </source>
</evidence>
<dbReference type="CDD" id="cd00082">
    <property type="entry name" value="HisKA"/>
    <property type="match status" value="1"/>
</dbReference>
<dbReference type="InterPro" id="IPR004358">
    <property type="entry name" value="Sig_transdc_His_kin-like_C"/>
</dbReference>
<evidence type="ECO:0000256" key="10">
    <source>
        <dbReference type="ARBA" id="ARBA00023012"/>
    </source>
</evidence>
<feature type="compositionally biased region" description="Basic and acidic residues" evidence="12">
    <location>
        <begin position="634"/>
        <end position="658"/>
    </location>
</feature>
<keyword evidence="8" id="KW-0418">Kinase</keyword>
<evidence type="ECO:0000256" key="2">
    <source>
        <dbReference type="ARBA" id="ARBA00004236"/>
    </source>
</evidence>
<dbReference type="PANTHER" id="PTHR45453:SF1">
    <property type="entry name" value="PHOSPHATE REGULON SENSOR PROTEIN PHOR"/>
    <property type="match status" value="1"/>
</dbReference>
<comment type="caution">
    <text evidence="15">The sequence shown here is derived from an EMBL/GenBank/DDBJ whole genome shotgun (WGS) entry which is preliminary data.</text>
</comment>
<evidence type="ECO:0000256" key="5">
    <source>
        <dbReference type="ARBA" id="ARBA00022553"/>
    </source>
</evidence>
<evidence type="ECO:0000259" key="14">
    <source>
        <dbReference type="PROSITE" id="PS50109"/>
    </source>
</evidence>
<dbReference type="PANTHER" id="PTHR45453">
    <property type="entry name" value="PHOSPHATE REGULON SENSOR PROTEIN PHOR"/>
    <property type="match status" value="1"/>
</dbReference>
<dbReference type="InterPro" id="IPR050351">
    <property type="entry name" value="BphY/WalK/GraS-like"/>
</dbReference>
<feature type="region of interest" description="Disordered" evidence="12">
    <location>
        <begin position="611"/>
        <end position="658"/>
    </location>
</feature>
<organism evidence="15 16">
    <name type="scientific">Mageeibacillus indolicus</name>
    <dbReference type="NCBI Taxonomy" id="884684"/>
    <lineage>
        <taxon>Bacteria</taxon>
        <taxon>Bacillati</taxon>
        <taxon>Bacillota</taxon>
        <taxon>Clostridia</taxon>
        <taxon>Eubacteriales</taxon>
        <taxon>Oscillospiraceae</taxon>
        <taxon>Mageeibacillus</taxon>
    </lineage>
</organism>
<evidence type="ECO:0000313" key="16">
    <source>
        <dbReference type="Proteomes" id="UP000236394"/>
    </source>
</evidence>
<keyword evidence="13" id="KW-1133">Transmembrane helix</keyword>
<evidence type="ECO:0000256" key="12">
    <source>
        <dbReference type="SAM" id="MobiDB-lite"/>
    </source>
</evidence>
<keyword evidence="11 13" id="KW-0472">Membrane</keyword>
<dbReference type="SUPFAM" id="SSF47384">
    <property type="entry name" value="Homodimeric domain of signal transducing histidine kinase"/>
    <property type="match status" value="1"/>
</dbReference>
<dbReference type="FunFam" id="3.30.565.10:FF:000023">
    <property type="entry name" value="PAS domain-containing sensor histidine kinase"/>
    <property type="match status" value="1"/>
</dbReference>